<keyword evidence="1" id="KW-0808">Transferase</keyword>
<dbReference type="AlphaFoldDB" id="Q1QSM5"/>
<dbReference type="Proteomes" id="UP000000239">
    <property type="component" value="Chromosome"/>
</dbReference>
<dbReference type="InterPro" id="IPR001451">
    <property type="entry name" value="Hexapep"/>
</dbReference>
<dbReference type="InterPro" id="IPR047324">
    <property type="entry name" value="LbH_gamma_CA-like"/>
</dbReference>
<dbReference type="Pfam" id="PF00132">
    <property type="entry name" value="Hexapep"/>
    <property type="match status" value="1"/>
</dbReference>
<dbReference type="OrthoDB" id="9803036at2"/>
<organism evidence="1 2">
    <name type="scientific">Chromohalobacter israelensis (strain ATCC BAA-138 / DSM 3043 / CIP 106854 / NCIMB 13768 / 1H11)</name>
    <name type="common">Chromohalobacter salexigens</name>
    <dbReference type="NCBI Taxonomy" id="290398"/>
    <lineage>
        <taxon>Bacteria</taxon>
        <taxon>Pseudomonadati</taxon>
        <taxon>Pseudomonadota</taxon>
        <taxon>Gammaproteobacteria</taxon>
        <taxon>Oceanospirillales</taxon>
        <taxon>Halomonadaceae</taxon>
        <taxon>Chromohalobacter</taxon>
    </lineage>
</organism>
<protein>
    <submittedName>
        <fullName evidence="1">Transferase hexapeptide repeat protein</fullName>
    </submittedName>
</protein>
<dbReference type="InterPro" id="IPR011004">
    <property type="entry name" value="Trimer_LpxA-like_sf"/>
</dbReference>
<reference evidence="1 2" key="1">
    <citation type="journal article" date="2011" name="Stand. Genomic Sci.">
        <title>Complete genome sequence of the halophilic and highly halotolerant Chromohalobacter salexigens type strain (1H11(T)).</title>
        <authorList>
            <person name="Copeland A."/>
            <person name="O'Connor K."/>
            <person name="Lucas S."/>
            <person name="Lapidus A."/>
            <person name="Berry K.W."/>
            <person name="Detter J.C."/>
            <person name="Del Rio T.G."/>
            <person name="Hammon N."/>
            <person name="Dalin E."/>
            <person name="Tice H."/>
            <person name="Pitluck S."/>
            <person name="Bruce D."/>
            <person name="Goodwin L."/>
            <person name="Han C."/>
            <person name="Tapia R."/>
            <person name="Saunders E."/>
            <person name="Schmutz J."/>
            <person name="Brettin T."/>
            <person name="Larimer F."/>
            <person name="Land M."/>
            <person name="Hauser L."/>
            <person name="Vargas C."/>
            <person name="Nieto J.J."/>
            <person name="Kyrpides N.C."/>
            <person name="Ivanova N."/>
            <person name="Goker M."/>
            <person name="Klenk H.P."/>
            <person name="Csonka L.N."/>
            <person name="Woyke T."/>
        </authorList>
    </citation>
    <scope>NUCLEOTIDE SEQUENCE [LARGE SCALE GENOMIC DNA]</scope>
    <source>
        <strain evidence="2">ATCC BAA-138 / DSM 3043 / CIP 106854 / NCIMB 13768 / 1H11</strain>
    </source>
</reference>
<name>Q1QSM5_CHRI1</name>
<gene>
    <name evidence="1" type="ordered locus">Csal_3189</name>
</gene>
<sequence>MTRYSLRDASPTLEPSAYAAPEAVIIGEVTLGEDVSVWPGAVLRGDNAAITIGRGSNIQENCVLHVDPGFPLTIGDNVTVGHLVMLHGCTIGNGSLVGMHATVLNGAVIGENSLVGAGAMITSNKQFPPCSLILGSPARVVRTLSDEEIAGLQESSQNYVERKERYRHELQRIDT</sequence>
<dbReference type="PANTHER" id="PTHR13061:SF29">
    <property type="entry name" value="GAMMA CARBONIC ANHYDRASE-LIKE 1, MITOCHONDRIAL-RELATED"/>
    <property type="match status" value="1"/>
</dbReference>
<evidence type="ECO:0000313" key="1">
    <source>
        <dbReference type="EMBL" id="ABE60533.1"/>
    </source>
</evidence>
<dbReference type="eggNOG" id="COG0663">
    <property type="taxonomic scope" value="Bacteria"/>
</dbReference>
<dbReference type="SUPFAM" id="SSF51161">
    <property type="entry name" value="Trimeric LpxA-like enzymes"/>
    <property type="match status" value="1"/>
</dbReference>
<dbReference type="EMBL" id="CP000285">
    <property type="protein sequence ID" value="ABE60533.1"/>
    <property type="molecule type" value="Genomic_DNA"/>
</dbReference>
<dbReference type="PANTHER" id="PTHR13061">
    <property type="entry name" value="DYNACTIN SUBUNIT P25"/>
    <property type="match status" value="1"/>
</dbReference>
<accession>Q1QSM5</accession>
<evidence type="ECO:0000313" key="2">
    <source>
        <dbReference type="Proteomes" id="UP000000239"/>
    </source>
</evidence>
<dbReference type="Gene3D" id="2.160.10.10">
    <property type="entry name" value="Hexapeptide repeat proteins"/>
    <property type="match status" value="1"/>
</dbReference>
<dbReference type="GeneID" id="95335884"/>
<dbReference type="HOGENOM" id="CLU_064827_4_1_6"/>
<dbReference type="KEGG" id="csa:Csal_3189"/>
<dbReference type="InterPro" id="IPR050484">
    <property type="entry name" value="Transf_Hexapept/Carb_Anhydrase"/>
</dbReference>
<dbReference type="RefSeq" id="WP_011508479.1">
    <property type="nucleotide sequence ID" value="NC_007963.1"/>
</dbReference>
<dbReference type="CDD" id="cd04645">
    <property type="entry name" value="LbH_gamma_CA_like"/>
    <property type="match status" value="1"/>
</dbReference>
<proteinExistence type="predicted"/>
<dbReference type="GO" id="GO:0016740">
    <property type="term" value="F:transferase activity"/>
    <property type="evidence" value="ECO:0007669"/>
    <property type="project" value="UniProtKB-KW"/>
</dbReference>
<keyword evidence="2" id="KW-1185">Reference proteome</keyword>
<dbReference type="STRING" id="290398.Csal_3189"/>